<comment type="caution">
    <text evidence="1">The sequence shown here is derived from an EMBL/GenBank/DDBJ whole genome shotgun (WGS) entry which is preliminary data.</text>
</comment>
<keyword evidence="2" id="KW-1185">Reference proteome</keyword>
<name>A0ABP0LDR6_9DINO</name>
<dbReference type="EMBL" id="CAXAMM010015570">
    <property type="protein sequence ID" value="CAK9036724.1"/>
    <property type="molecule type" value="Genomic_DNA"/>
</dbReference>
<sequence length="149" mass="16704">MDFRLGSRPDLYPSHPMTPQNLRSDLHVIDVRHLWRLRSDGNCPLPTRLSATCASVAASPKSSEFVSVSTMRDNVRKHTRSTFSPIDKYNFGAATSHEIGWHVEAPRAATAFSAVRRPLRFGLKESETTRYVHSMKLSGSEASLRLILP</sequence>
<organism evidence="1 2">
    <name type="scientific">Durusdinium trenchii</name>
    <dbReference type="NCBI Taxonomy" id="1381693"/>
    <lineage>
        <taxon>Eukaryota</taxon>
        <taxon>Sar</taxon>
        <taxon>Alveolata</taxon>
        <taxon>Dinophyceae</taxon>
        <taxon>Suessiales</taxon>
        <taxon>Symbiodiniaceae</taxon>
        <taxon>Durusdinium</taxon>
    </lineage>
</organism>
<dbReference type="Proteomes" id="UP001642464">
    <property type="component" value="Unassembled WGS sequence"/>
</dbReference>
<proteinExistence type="predicted"/>
<gene>
    <name evidence="1" type="ORF">SCF082_LOCUS21844</name>
</gene>
<evidence type="ECO:0000313" key="2">
    <source>
        <dbReference type="Proteomes" id="UP001642464"/>
    </source>
</evidence>
<reference evidence="1 2" key="1">
    <citation type="submission" date="2024-02" db="EMBL/GenBank/DDBJ databases">
        <authorList>
            <person name="Chen Y."/>
            <person name="Shah S."/>
            <person name="Dougan E. K."/>
            <person name="Thang M."/>
            <person name="Chan C."/>
        </authorList>
    </citation>
    <scope>NUCLEOTIDE SEQUENCE [LARGE SCALE GENOMIC DNA]</scope>
</reference>
<protein>
    <submittedName>
        <fullName evidence="1">Uncharacterized protein</fullName>
    </submittedName>
</protein>
<accession>A0ABP0LDR6</accession>
<evidence type="ECO:0000313" key="1">
    <source>
        <dbReference type="EMBL" id="CAK9036724.1"/>
    </source>
</evidence>